<dbReference type="AlphaFoldDB" id="A0A7R8CPC4"/>
<evidence type="ECO:0000256" key="2">
    <source>
        <dbReference type="ARBA" id="ARBA00022448"/>
    </source>
</evidence>
<dbReference type="GO" id="GO:0015149">
    <property type="term" value="F:hexose transmembrane transporter activity"/>
    <property type="evidence" value="ECO:0007669"/>
    <property type="project" value="TreeGrafter"/>
</dbReference>
<dbReference type="PANTHER" id="PTHR23503:SF8">
    <property type="entry name" value="FACILITATED GLUCOSE TRANSPORTER PROTEIN 1"/>
    <property type="match status" value="1"/>
</dbReference>
<evidence type="ECO:0000256" key="3">
    <source>
        <dbReference type="ARBA" id="ARBA00022692"/>
    </source>
</evidence>
<evidence type="ECO:0000256" key="1">
    <source>
        <dbReference type="ARBA" id="ARBA00004370"/>
    </source>
</evidence>
<evidence type="ECO:0000256" key="5">
    <source>
        <dbReference type="ARBA" id="ARBA00023136"/>
    </source>
</evidence>
<dbReference type="Proteomes" id="UP000675881">
    <property type="component" value="Chromosome 14"/>
</dbReference>
<keyword evidence="2" id="KW-0813">Transport</keyword>
<name>A0A7R8CPC4_LEPSM</name>
<dbReference type="InterPro" id="IPR005828">
    <property type="entry name" value="MFS_sugar_transport-like"/>
</dbReference>
<dbReference type="OrthoDB" id="4540492at2759"/>
<gene>
    <name evidence="6" type="ORF">LSAA_5048</name>
</gene>
<evidence type="ECO:0000256" key="4">
    <source>
        <dbReference type="ARBA" id="ARBA00022989"/>
    </source>
</evidence>
<dbReference type="InterPro" id="IPR045263">
    <property type="entry name" value="GLUT"/>
</dbReference>
<evidence type="ECO:0000313" key="7">
    <source>
        <dbReference type="Proteomes" id="UP000675881"/>
    </source>
</evidence>
<keyword evidence="7" id="KW-1185">Reference proteome</keyword>
<keyword evidence="5" id="KW-0472">Membrane</keyword>
<comment type="subcellular location">
    <subcellularLocation>
        <location evidence="1">Membrane</location>
    </subcellularLocation>
</comment>
<dbReference type="EMBL" id="HG994593">
    <property type="protein sequence ID" value="CAF2848210.1"/>
    <property type="molecule type" value="Genomic_DNA"/>
</dbReference>
<sequence length="163" mass="17716">MGAYEVTGNLVRIISTIPDASEAKGKLSLEGARAMARKLKDWESFKSPLLGNLPSLEEFSNGVRFQNFLKPGAFGSSFQHGYNTGVLNAPQVLITNWLRGCEKNMTAVTEDGSDVLVCEKDMKSATMIWAIIVSIFCVGGMIGGYCCGHYCITCWKKGGPHVE</sequence>
<organism evidence="6 7">
    <name type="scientific">Lepeophtheirus salmonis</name>
    <name type="common">Salmon louse</name>
    <name type="synonym">Caligus salmonis</name>
    <dbReference type="NCBI Taxonomy" id="72036"/>
    <lineage>
        <taxon>Eukaryota</taxon>
        <taxon>Metazoa</taxon>
        <taxon>Ecdysozoa</taxon>
        <taxon>Arthropoda</taxon>
        <taxon>Crustacea</taxon>
        <taxon>Multicrustacea</taxon>
        <taxon>Hexanauplia</taxon>
        <taxon>Copepoda</taxon>
        <taxon>Siphonostomatoida</taxon>
        <taxon>Caligidae</taxon>
        <taxon>Lepeophtheirus</taxon>
    </lineage>
</organism>
<proteinExistence type="predicted"/>
<evidence type="ECO:0000313" key="6">
    <source>
        <dbReference type="EMBL" id="CAF2848210.1"/>
    </source>
</evidence>
<dbReference type="Gene3D" id="1.20.1250.20">
    <property type="entry name" value="MFS general substrate transporter like domains"/>
    <property type="match status" value="1"/>
</dbReference>
<protein>
    <submittedName>
        <fullName evidence="6">SLC2A1</fullName>
    </submittedName>
</protein>
<dbReference type="PANTHER" id="PTHR23503">
    <property type="entry name" value="SOLUTE CARRIER FAMILY 2"/>
    <property type="match status" value="1"/>
</dbReference>
<dbReference type="Pfam" id="PF00083">
    <property type="entry name" value="Sugar_tr"/>
    <property type="match status" value="1"/>
</dbReference>
<keyword evidence="4" id="KW-1133">Transmembrane helix</keyword>
<dbReference type="InterPro" id="IPR036259">
    <property type="entry name" value="MFS_trans_sf"/>
</dbReference>
<reference evidence="6" key="1">
    <citation type="submission" date="2021-02" db="EMBL/GenBank/DDBJ databases">
        <authorList>
            <person name="Bekaert M."/>
        </authorList>
    </citation>
    <scope>NUCLEOTIDE SEQUENCE</scope>
    <source>
        <strain evidence="6">IoA-00</strain>
    </source>
</reference>
<accession>A0A7R8CPC4</accession>
<dbReference type="GO" id="GO:0016020">
    <property type="term" value="C:membrane"/>
    <property type="evidence" value="ECO:0007669"/>
    <property type="project" value="UniProtKB-SubCell"/>
</dbReference>
<keyword evidence="3" id="KW-0812">Transmembrane</keyword>